<keyword evidence="7" id="KW-1185">Reference proteome</keyword>
<evidence type="ECO:0000256" key="1">
    <source>
        <dbReference type="ARBA" id="ARBA00006594"/>
    </source>
</evidence>
<comment type="caution">
    <text evidence="6">The sequence shown here is derived from an EMBL/GenBank/DDBJ whole genome shotgun (WGS) entry which is preliminary data.</text>
</comment>
<evidence type="ECO:0000313" key="7">
    <source>
        <dbReference type="Proteomes" id="UP000318080"/>
    </source>
</evidence>
<gene>
    <name evidence="6" type="ORF">EJK80_03015</name>
</gene>
<dbReference type="GO" id="GO:0008170">
    <property type="term" value="F:N-methyltransferase activity"/>
    <property type="evidence" value="ECO:0007669"/>
    <property type="project" value="InterPro"/>
</dbReference>
<dbReference type="STRING" id="1686286.GCA_900092335_01279"/>
<sequence length="653" mass="72967">MAQDALNTDTDTIHEVSGVSPDFRTELAAQLAHLVPEAVADGTIDIDKLTELLGGDASGTAERFGLFWPGKKRAMRAAQLPTSATLRPEKGKSRNWDSATNAFIEGDNLEVLKVLQKHYHGHIKLIYIDPPYNTGHDFIYPDNFKDGIRNYLGWSQQTSSDGKKLSTNAESEGRYHSNWLNMLYPRLKLARNLLTPDGYIAISIDDSELSNLVTMCREIFGEDNVINTIPVKSSETSGVKMSHVDKRLPKIKEYVVLCTRDHTRASLNRVDVPKSGSADGTLDKYLKYYNKIIINPSAPAEEWVLTSVKDAMVEQGLPTTADAVRKFKVENAERVVYRTNNASLSDMAFDTPIARVTSPTGIEYIWWEGKQMLFLSDYLKESLCDLWTDISTINLNKETNGVKGFRNGQKPLKLLQRILALTTQPASNDIVLDFFAGSGSTGHAVMKQNSEDGGNRRFILVQLPEPLHEKNKEQKEGYKFCTELKLEPTISSLSRERVRRAAEEFDAGFRSYTLADTNFKKWQPQPGIDAETLSQTLIDLRGSSNDNADPEDLLVEILLKQGRSLVESIRDIDIDDLPYTIVGEQHAAAGEDRTCLLLYLNEHVKPSVEQLRAAVATAPAEFIILEDAFQGDDELKTNVVQICATHNVELRTV</sequence>
<evidence type="ECO:0000256" key="2">
    <source>
        <dbReference type="ARBA" id="ARBA00022603"/>
    </source>
</evidence>
<dbReference type="GO" id="GO:0032259">
    <property type="term" value="P:methylation"/>
    <property type="evidence" value="ECO:0007669"/>
    <property type="project" value="UniProtKB-KW"/>
</dbReference>
<dbReference type="Pfam" id="PF01555">
    <property type="entry name" value="N6_N4_Mtase"/>
    <property type="match status" value="1"/>
</dbReference>
<dbReference type="SUPFAM" id="SSF53335">
    <property type="entry name" value="S-adenosyl-L-methionine-dependent methyltransferases"/>
    <property type="match status" value="1"/>
</dbReference>
<dbReference type="InterPro" id="IPR002052">
    <property type="entry name" value="DNA_methylase_N6_adenine_CS"/>
</dbReference>
<dbReference type="PRINTS" id="PR00506">
    <property type="entry name" value="D21N6MTFRASE"/>
</dbReference>
<protein>
    <submittedName>
        <fullName evidence="6">Site-specific DNA-methyltransferase</fullName>
    </submittedName>
</protein>
<accession>A0A540R8P7</accession>
<dbReference type="PIRSF" id="PIRSF015855">
    <property type="entry name" value="TypeIII_Mtase_mKpnI"/>
    <property type="match status" value="1"/>
</dbReference>
<dbReference type="GeneID" id="79854072"/>
<organism evidence="6 7">
    <name type="scientific">Corynebacterium phoceense</name>
    <dbReference type="NCBI Taxonomy" id="1686286"/>
    <lineage>
        <taxon>Bacteria</taxon>
        <taxon>Bacillati</taxon>
        <taxon>Actinomycetota</taxon>
        <taxon>Actinomycetes</taxon>
        <taxon>Mycobacteriales</taxon>
        <taxon>Corynebacteriaceae</taxon>
        <taxon>Corynebacterium</taxon>
    </lineage>
</organism>
<dbReference type="InterPro" id="IPR029063">
    <property type="entry name" value="SAM-dependent_MTases_sf"/>
</dbReference>
<comment type="similarity">
    <text evidence="1">Belongs to the N(4)/N(6)-methyltransferase family.</text>
</comment>
<dbReference type="GO" id="GO:0003677">
    <property type="term" value="F:DNA binding"/>
    <property type="evidence" value="ECO:0007669"/>
    <property type="project" value="InterPro"/>
</dbReference>
<feature type="domain" description="DNA methylase N-4/N-6" evidence="5">
    <location>
        <begin position="123"/>
        <end position="451"/>
    </location>
</feature>
<keyword evidence="3 6" id="KW-0808">Transferase</keyword>
<proteinExistence type="inferred from homology"/>
<dbReference type="AlphaFoldDB" id="A0A540R8P7"/>
<reference evidence="6 7" key="1">
    <citation type="submission" date="2019-06" db="EMBL/GenBank/DDBJ databases">
        <title>Draft genome of C. phoceense Strain 272.</title>
        <authorList>
            <person name="Pacheco L.G.C."/>
            <person name="Barberis C.M."/>
            <person name="Almuzara M.N."/>
            <person name="Traglia G.M."/>
            <person name="Santos C.S."/>
            <person name="Rocha D.J.P.G."/>
            <person name="Aguiar E.R.G.R."/>
            <person name="Vay C.A."/>
        </authorList>
    </citation>
    <scope>NUCLEOTIDE SEQUENCE [LARGE SCALE GENOMIC DNA]</scope>
    <source>
        <strain evidence="6 7">272</strain>
    </source>
</reference>
<dbReference type="PROSITE" id="PS00092">
    <property type="entry name" value="N6_MTASE"/>
    <property type="match status" value="1"/>
</dbReference>
<keyword evidence="4" id="KW-0949">S-adenosyl-L-methionine</keyword>
<dbReference type="RefSeq" id="WP_066484975.1">
    <property type="nucleotide sequence ID" value="NZ_JAYWLZ010000004.1"/>
</dbReference>
<dbReference type="Proteomes" id="UP000318080">
    <property type="component" value="Unassembled WGS sequence"/>
</dbReference>
<keyword evidence="2 6" id="KW-0489">Methyltransferase</keyword>
<dbReference type="InterPro" id="IPR002941">
    <property type="entry name" value="DNA_methylase_N4/N6"/>
</dbReference>
<evidence type="ECO:0000259" key="5">
    <source>
        <dbReference type="Pfam" id="PF01555"/>
    </source>
</evidence>
<name>A0A540R8P7_9CORY</name>
<evidence type="ECO:0000256" key="3">
    <source>
        <dbReference type="ARBA" id="ARBA00022679"/>
    </source>
</evidence>
<dbReference type="Gene3D" id="3.40.50.150">
    <property type="entry name" value="Vaccinia Virus protein VP39"/>
    <property type="match status" value="1"/>
</dbReference>
<evidence type="ECO:0000256" key="4">
    <source>
        <dbReference type="ARBA" id="ARBA00022691"/>
    </source>
</evidence>
<dbReference type="EMBL" id="VHIR01000003">
    <property type="protein sequence ID" value="TQE44119.1"/>
    <property type="molecule type" value="Genomic_DNA"/>
</dbReference>
<evidence type="ECO:0000313" key="6">
    <source>
        <dbReference type="EMBL" id="TQE44119.1"/>
    </source>
</evidence>
<dbReference type="InterPro" id="IPR002295">
    <property type="entry name" value="N4/N6-MTase_EcoPI_Mod-like"/>
</dbReference>